<evidence type="ECO:0000313" key="1">
    <source>
        <dbReference type="EMBL" id="KAG6943390.1"/>
    </source>
</evidence>
<sequence length="92" mass="10733">MTSMQEEIESIGKTAPGYGGIGLGIETEDYRCFSAVPRQELVRSTFYPDPRQSLVRRCIRICSHAKHRHTFRPCTEERAERRMRRSRQMTVS</sequence>
<organism evidence="1 2">
    <name type="scientific">Phytophthora aleatoria</name>
    <dbReference type="NCBI Taxonomy" id="2496075"/>
    <lineage>
        <taxon>Eukaryota</taxon>
        <taxon>Sar</taxon>
        <taxon>Stramenopiles</taxon>
        <taxon>Oomycota</taxon>
        <taxon>Peronosporomycetes</taxon>
        <taxon>Peronosporales</taxon>
        <taxon>Peronosporaceae</taxon>
        <taxon>Phytophthora</taxon>
    </lineage>
</organism>
<dbReference type="AlphaFoldDB" id="A0A8J5MBM9"/>
<dbReference type="EMBL" id="JAENGY010002725">
    <property type="protein sequence ID" value="KAG6943390.1"/>
    <property type="molecule type" value="Genomic_DNA"/>
</dbReference>
<comment type="caution">
    <text evidence="1">The sequence shown here is derived from an EMBL/GenBank/DDBJ whole genome shotgun (WGS) entry which is preliminary data.</text>
</comment>
<keyword evidence="2" id="KW-1185">Reference proteome</keyword>
<gene>
    <name evidence="1" type="ORF">JG688_00017620</name>
</gene>
<name>A0A8J5MBM9_9STRA</name>
<evidence type="ECO:0000313" key="2">
    <source>
        <dbReference type="Proteomes" id="UP000709295"/>
    </source>
</evidence>
<dbReference type="Proteomes" id="UP000709295">
    <property type="component" value="Unassembled WGS sequence"/>
</dbReference>
<accession>A0A8J5MBM9</accession>
<protein>
    <submittedName>
        <fullName evidence="1">Uncharacterized protein</fullName>
    </submittedName>
</protein>
<proteinExistence type="predicted"/>
<reference evidence="1" key="1">
    <citation type="submission" date="2021-01" db="EMBL/GenBank/DDBJ databases">
        <title>Phytophthora aleatoria, a newly-described species from Pinus radiata is distinct from Phytophthora cactorum isolates based on comparative genomics.</title>
        <authorList>
            <person name="Mcdougal R."/>
            <person name="Panda P."/>
            <person name="Williams N."/>
            <person name="Studholme D.J."/>
        </authorList>
    </citation>
    <scope>NUCLEOTIDE SEQUENCE</scope>
    <source>
        <strain evidence="1">NZFS 4037</strain>
    </source>
</reference>